<dbReference type="EMBL" id="JAESVB010000004">
    <property type="protein sequence ID" value="MCB8875706.1"/>
    <property type="molecule type" value="Genomic_DNA"/>
</dbReference>
<dbReference type="Pfam" id="PF01261">
    <property type="entry name" value="AP_endonuc_2"/>
    <property type="match status" value="1"/>
</dbReference>
<keyword evidence="3" id="KW-1185">Reference proteome</keyword>
<dbReference type="PANTHER" id="PTHR12110">
    <property type="entry name" value="HYDROXYPYRUVATE ISOMERASE"/>
    <property type="match status" value="1"/>
</dbReference>
<dbReference type="InterPro" id="IPR013022">
    <property type="entry name" value="Xyl_isomerase-like_TIM-brl"/>
</dbReference>
<feature type="domain" description="Xylose isomerase-like TIM barrel" evidence="1">
    <location>
        <begin position="34"/>
        <end position="273"/>
    </location>
</feature>
<evidence type="ECO:0000259" key="1">
    <source>
        <dbReference type="Pfam" id="PF01261"/>
    </source>
</evidence>
<dbReference type="AlphaFoldDB" id="A0A963YRU1"/>
<reference evidence="2" key="2">
    <citation type="submission" date="2021-01" db="EMBL/GenBank/DDBJ databases">
        <authorList>
            <person name="Mieszkin S."/>
            <person name="Pouder E."/>
            <person name="Alain K."/>
        </authorList>
    </citation>
    <scope>NUCLEOTIDE SEQUENCE</scope>
    <source>
        <strain evidence="2">HW T2.11</strain>
    </source>
</reference>
<dbReference type="GO" id="GO:0016853">
    <property type="term" value="F:isomerase activity"/>
    <property type="evidence" value="ECO:0007669"/>
    <property type="project" value="UniProtKB-KW"/>
</dbReference>
<dbReference type="RefSeq" id="WP_227321368.1">
    <property type="nucleotide sequence ID" value="NZ_JAESVB010000004.1"/>
</dbReference>
<evidence type="ECO:0000313" key="3">
    <source>
        <dbReference type="Proteomes" id="UP000708298"/>
    </source>
</evidence>
<accession>A0A963YRU1</accession>
<dbReference type="PANTHER" id="PTHR12110:SF21">
    <property type="entry name" value="XYLOSE ISOMERASE-LIKE TIM BARREL DOMAIN-CONTAINING PROTEIN"/>
    <property type="match status" value="1"/>
</dbReference>
<dbReference type="InterPro" id="IPR050312">
    <property type="entry name" value="IolE/XylAMocC-like"/>
</dbReference>
<name>A0A963YRU1_9PROT</name>
<reference evidence="2" key="1">
    <citation type="journal article" date="2021" name="Microorganisms">
        <title>Acidisoma silvae sp. nov. and Acidisomacellulosilytica sp. nov., Two Acidophilic Bacteria Isolated from Decaying Wood, Hydrolyzing Cellulose and Producing Poly-3-hydroxybutyrate.</title>
        <authorList>
            <person name="Mieszkin S."/>
            <person name="Pouder E."/>
            <person name="Uroz S."/>
            <person name="Simon-Colin C."/>
            <person name="Alain K."/>
        </authorList>
    </citation>
    <scope>NUCLEOTIDE SEQUENCE</scope>
    <source>
        <strain evidence="2">HW T2.11</strain>
    </source>
</reference>
<sequence>MPTDQSPPPRPAPPLNELFINTILLGGTVNEKIAAICAAGFDAVEIWRQDVEAAGSVSSVRSALTDRALGLVDYQVLLDFDGAPDSKRAAKRDEALAMLETGHALGAHTLLAPASTDPDCEPDRIVADIGWLADRAAEMGMRIAYEPMAWSTRVHTLPMAAQILDAAKRPNLLFVVDSFHIFSRDRTVADVAGIAADRIALVQLSDYGKPIAPGQHKQVARHSRLLPGDGQFPIGGLLRVLADIGYAGPIGLEVFNDELKTLDPMEVAGRAMVALRRSLDASFTCESAKP</sequence>
<comment type="caution">
    <text evidence="2">The sequence shown here is derived from an EMBL/GenBank/DDBJ whole genome shotgun (WGS) entry which is preliminary data.</text>
</comment>
<proteinExistence type="predicted"/>
<organism evidence="2 3">
    <name type="scientific">Acidisoma silvae</name>
    <dbReference type="NCBI Taxonomy" id="2802396"/>
    <lineage>
        <taxon>Bacteria</taxon>
        <taxon>Pseudomonadati</taxon>
        <taxon>Pseudomonadota</taxon>
        <taxon>Alphaproteobacteria</taxon>
        <taxon>Acetobacterales</taxon>
        <taxon>Acidocellaceae</taxon>
        <taxon>Acidisoma</taxon>
    </lineage>
</organism>
<protein>
    <submittedName>
        <fullName evidence="2">Sugar phosphate isomerase/epimerase</fullName>
    </submittedName>
</protein>
<evidence type="ECO:0000313" key="2">
    <source>
        <dbReference type="EMBL" id="MCB8875706.1"/>
    </source>
</evidence>
<dbReference type="Gene3D" id="3.20.20.150">
    <property type="entry name" value="Divalent-metal-dependent TIM barrel enzymes"/>
    <property type="match status" value="1"/>
</dbReference>
<dbReference type="SUPFAM" id="SSF51658">
    <property type="entry name" value="Xylose isomerase-like"/>
    <property type="match status" value="1"/>
</dbReference>
<gene>
    <name evidence="2" type="ORF">ASILVAE211_10975</name>
</gene>
<dbReference type="Proteomes" id="UP000708298">
    <property type="component" value="Unassembled WGS sequence"/>
</dbReference>
<dbReference type="InterPro" id="IPR036237">
    <property type="entry name" value="Xyl_isomerase-like_sf"/>
</dbReference>
<keyword evidence="2" id="KW-0413">Isomerase</keyword>